<gene>
    <name evidence="8" type="ORF">CYMTET_51834</name>
</gene>
<comment type="similarity">
    <text evidence="5">Belongs to the PTH family.</text>
</comment>
<dbReference type="InterPro" id="IPR036416">
    <property type="entry name" value="Pept_tRNA_hydro_sf"/>
</dbReference>
<feature type="chain" id="PRO_5042025878" description="peptidyl-tRNA hydrolase" evidence="7">
    <location>
        <begin position="19"/>
        <end position="340"/>
    </location>
</feature>
<evidence type="ECO:0000256" key="7">
    <source>
        <dbReference type="SAM" id="SignalP"/>
    </source>
</evidence>
<feature type="region of interest" description="Disordered" evidence="6">
    <location>
        <begin position="270"/>
        <end position="340"/>
    </location>
</feature>
<dbReference type="Pfam" id="PF01195">
    <property type="entry name" value="Pept_tRNA_hydro"/>
    <property type="match status" value="1"/>
</dbReference>
<comment type="caution">
    <text evidence="8">The sequence shown here is derived from an EMBL/GenBank/DDBJ whole genome shotgun (WGS) entry which is preliminary data.</text>
</comment>
<evidence type="ECO:0000256" key="1">
    <source>
        <dbReference type="ARBA" id="ARBA00013260"/>
    </source>
</evidence>
<evidence type="ECO:0000256" key="2">
    <source>
        <dbReference type="ARBA" id="ARBA00022555"/>
    </source>
</evidence>
<dbReference type="GO" id="GO:0000049">
    <property type="term" value="F:tRNA binding"/>
    <property type="evidence" value="ECO:0007669"/>
    <property type="project" value="UniProtKB-KW"/>
</dbReference>
<dbReference type="FunFam" id="3.40.50.1470:FF:000001">
    <property type="entry name" value="Peptidyl-tRNA hydrolase"/>
    <property type="match status" value="1"/>
</dbReference>
<dbReference type="PANTHER" id="PTHR17224">
    <property type="entry name" value="PEPTIDYL-TRNA HYDROLASE"/>
    <property type="match status" value="1"/>
</dbReference>
<dbReference type="EMBL" id="LGRX02034325">
    <property type="protein sequence ID" value="KAK3238133.1"/>
    <property type="molecule type" value="Genomic_DNA"/>
</dbReference>
<sequence>MKAYVSILLWLLHIQVSSMHGMGNPSRTVKVASELGCCGILQIAQQRVFNSISMWWEELQGKSKAAAVSLSSEFTTSAWLIVGLGNPGPKYAGTRHNIGFDIVDALATAESITLEPSEHKAFLGAGHLAGVPVLLAKPQTYMNRSGESVSKLTKAFKVPLERLLVVYDDLDIEAGAMRLRAKGGHGGHNGLRSIMAHHENVKQIARLRVGIGRPPPGVAVPKHVLTQFTSKELSIMRDTKTESVDVIRTVLVSGIDKAVSKKGLYKPQVNAATSSTEHGEELAAAKRSVDPATGEQNVLPAAGEQGVEPAAGEQGVLPAAGEQGVEPAAGEQGVELAVRE</sequence>
<proteinExistence type="inferred from homology"/>
<feature type="compositionally biased region" description="Basic and acidic residues" evidence="6">
    <location>
        <begin position="277"/>
        <end position="289"/>
    </location>
</feature>
<dbReference type="AlphaFoldDB" id="A0AAE0ERE4"/>
<organism evidence="8 9">
    <name type="scientific">Cymbomonas tetramitiformis</name>
    <dbReference type="NCBI Taxonomy" id="36881"/>
    <lineage>
        <taxon>Eukaryota</taxon>
        <taxon>Viridiplantae</taxon>
        <taxon>Chlorophyta</taxon>
        <taxon>Pyramimonadophyceae</taxon>
        <taxon>Pyramimonadales</taxon>
        <taxon>Pyramimonadaceae</taxon>
        <taxon>Cymbomonas</taxon>
    </lineage>
</organism>
<dbReference type="GO" id="GO:0004045">
    <property type="term" value="F:peptidyl-tRNA hydrolase activity"/>
    <property type="evidence" value="ECO:0007669"/>
    <property type="project" value="UniProtKB-EC"/>
</dbReference>
<evidence type="ECO:0000256" key="3">
    <source>
        <dbReference type="ARBA" id="ARBA00022801"/>
    </source>
</evidence>
<dbReference type="PROSITE" id="PS01196">
    <property type="entry name" value="PEPT_TRNA_HYDROL_2"/>
    <property type="match status" value="1"/>
</dbReference>
<dbReference type="Proteomes" id="UP001190700">
    <property type="component" value="Unassembled WGS sequence"/>
</dbReference>
<evidence type="ECO:0000313" key="8">
    <source>
        <dbReference type="EMBL" id="KAK3238133.1"/>
    </source>
</evidence>
<evidence type="ECO:0000256" key="4">
    <source>
        <dbReference type="ARBA" id="ARBA00022884"/>
    </source>
</evidence>
<feature type="signal peptide" evidence="7">
    <location>
        <begin position="1"/>
        <end position="18"/>
    </location>
</feature>
<evidence type="ECO:0000313" key="9">
    <source>
        <dbReference type="Proteomes" id="UP001190700"/>
    </source>
</evidence>
<dbReference type="NCBIfam" id="TIGR00447">
    <property type="entry name" value="pth"/>
    <property type="match status" value="1"/>
</dbReference>
<dbReference type="HAMAP" id="MF_00083">
    <property type="entry name" value="Pept_tRNA_hydro_bact"/>
    <property type="match status" value="1"/>
</dbReference>
<protein>
    <recommendedName>
        <fullName evidence="1">peptidyl-tRNA hydrolase</fullName>
        <ecNumber evidence="1">3.1.1.29</ecNumber>
    </recommendedName>
</protein>
<dbReference type="PANTHER" id="PTHR17224:SF1">
    <property type="entry name" value="PEPTIDYL-TRNA HYDROLASE"/>
    <property type="match status" value="1"/>
</dbReference>
<dbReference type="InterPro" id="IPR018171">
    <property type="entry name" value="Pept_tRNA_hydro_CS"/>
</dbReference>
<keyword evidence="3" id="KW-0378">Hydrolase</keyword>
<accession>A0AAE0ERE4</accession>
<evidence type="ECO:0000256" key="5">
    <source>
        <dbReference type="ARBA" id="ARBA00038063"/>
    </source>
</evidence>
<keyword evidence="4" id="KW-0694">RNA-binding</keyword>
<dbReference type="SUPFAM" id="SSF53178">
    <property type="entry name" value="Peptidyl-tRNA hydrolase-like"/>
    <property type="match status" value="1"/>
</dbReference>
<dbReference type="PROSITE" id="PS01195">
    <property type="entry name" value="PEPT_TRNA_HYDROL_1"/>
    <property type="match status" value="1"/>
</dbReference>
<dbReference type="EC" id="3.1.1.29" evidence="1"/>
<keyword evidence="2" id="KW-0820">tRNA-binding</keyword>
<dbReference type="CDD" id="cd00462">
    <property type="entry name" value="PTH"/>
    <property type="match status" value="1"/>
</dbReference>
<keyword evidence="7" id="KW-0732">Signal</keyword>
<dbReference type="Gene3D" id="3.40.50.1470">
    <property type="entry name" value="Peptidyl-tRNA hydrolase"/>
    <property type="match status" value="1"/>
</dbReference>
<keyword evidence="9" id="KW-1185">Reference proteome</keyword>
<reference evidence="8 9" key="1">
    <citation type="journal article" date="2015" name="Genome Biol. Evol.">
        <title>Comparative Genomics of a Bacterivorous Green Alga Reveals Evolutionary Causalities and Consequences of Phago-Mixotrophic Mode of Nutrition.</title>
        <authorList>
            <person name="Burns J.A."/>
            <person name="Paasch A."/>
            <person name="Narechania A."/>
            <person name="Kim E."/>
        </authorList>
    </citation>
    <scope>NUCLEOTIDE SEQUENCE [LARGE SCALE GENOMIC DNA]</scope>
    <source>
        <strain evidence="8 9">PLY_AMNH</strain>
    </source>
</reference>
<dbReference type="InterPro" id="IPR001328">
    <property type="entry name" value="Pept_tRNA_hydro"/>
</dbReference>
<evidence type="ECO:0000256" key="6">
    <source>
        <dbReference type="SAM" id="MobiDB-lite"/>
    </source>
</evidence>
<name>A0AAE0ERE4_9CHLO</name>